<comment type="caution">
    <text evidence="2">The sequence shown here is derived from an EMBL/GenBank/DDBJ whole genome shotgun (WGS) entry which is preliminary data.</text>
</comment>
<evidence type="ECO:0000256" key="1">
    <source>
        <dbReference type="SAM" id="MobiDB-lite"/>
    </source>
</evidence>
<sequence length="78" mass="8804">MAELFHAKRRLCDEYNRHMNNRPLTGPSGQSDHGFDSFTTSDNTAGMPQDTLRTRRLSSSADGNLWSPKRIRLSQPGI</sequence>
<evidence type="ECO:0000313" key="3">
    <source>
        <dbReference type="Proteomes" id="UP000663853"/>
    </source>
</evidence>
<accession>A0A8H2Y2Q2</accession>
<name>A0A8H2Y2Q2_9AGAM</name>
<organism evidence="2 3">
    <name type="scientific">Rhizoctonia solani</name>
    <dbReference type="NCBI Taxonomy" id="456999"/>
    <lineage>
        <taxon>Eukaryota</taxon>
        <taxon>Fungi</taxon>
        <taxon>Dikarya</taxon>
        <taxon>Basidiomycota</taxon>
        <taxon>Agaricomycotina</taxon>
        <taxon>Agaricomycetes</taxon>
        <taxon>Cantharellales</taxon>
        <taxon>Ceratobasidiaceae</taxon>
        <taxon>Rhizoctonia</taxon>
    </lineage>
</organism>
<evidence type="ECO:0000313" key="2">
    <source>
        <dbReference type="EMBL" id="CAE6438903.1"/>
    </source>
</evidence>
<dbReference type="EMBL" id="CAJMXA010000667">
    <property type="protein sequence ID" value="CAE6438903.1"/>
    <property type="molecule type" value="Genomic_DNA"/>
</dbReference>
<feature type="compositionally biased region" description="Polar residues" evidence="1">
    <location>
        <begin position="27"/>
        <end position="46"/>
    </location>
</feature>
<proteinExistence type="predicted"/>
<gene>
    <name evidence="2" type="ORF">RDB_LOCUS34016</name>
</gene>
<feature type="region of interest" description="Disordered" evidence="1">
    <location>
        <begin position="18"/>
        <end position="78"/>
    </location>
</feature>
<reference evidence="2" key="1">
    <citation type="submission" date="2021-01" db="EMBL/GenBank/DDBJ databases">
        <authorList>
            <person name="Kaushik A."/>
        </authorList>
    </citation>
    <scope>NUCLEOTIDE SEQUENCE</scope>
    <source>
        <strain evidence="2">AG6-10EEA</strain>
    </source>
</reference>
<protein>
    <submittedName>
        <fullName evidence="2">Uncharacterized protein</fullName>
    </submittedName>
</protein>
<dbReference type="Proteomes" id="UP000663853">
    <property type="component" value="Unassembled WGS sequence"/>
</dbReference>
<dbReference type="AlphaFoldDB" id="A0A8H2Y2Q2"/>